<keyword evidence="2" id="KW-1133">Transmembrane helix</keyword>
<dbReference type="InterPro" id="IPR029044">
    <property type="entry name" value="Nucleotide-diphossugar_trans"/>
</dbReference>
<reference evidence="3" key="1">
    <citation type="submission" date="2023-06" db="EMBL/GenBank/DDBJ databases">
        <title>Survivors Of The Sea: Transcriptome response of Skeletonema marinoi to long-term dormancy.</title>
        <authorList>
            <person name="Pinder M.I.M."/>
            <person name="Kourtchenko O."/>
            <person name="Robertson E.K."/>
            <person name="Larsson T."/>
            <person name="Maumus F."/>
            <person name="Osuna-Cruz C.M."/>
            <person name="Vancaester E."/>
            <person name="Stenow R."/>
            <person name="Vandepoele K."/>
            <person name="Ploug H."/>
            <person name="Bruchert V."/>
            <person name="Godhe A."/>
            <person name="Topel M."/>
        </authorList>
    </citation>
    <scope>NUCLEOTIDE SEQUENCE</scope>
    <source>
        <strain evidence="3">R05AC</strain>
    </source>
</reference>
<evidence type="ECO:0000313" key="3">
    <source>
        <dbReference type="EMBL" id="KAK1744439.1"/>
    </source>
</evidence>
<name>A0AAD8YF52_9STRA</name>
<dbReference type="Pfam" id="PF04488">
    <property type="entry name" value="Gly_transf_sug"/>
    <property type="match status" value="1"/>
</dbReference>
<dbReference type="EMBL" id="JATAAI010000007">
    <property type="protein sequence ID" value="KAK1744439.1"/>
    <property type="molecule type" value="Genomic_DNA"/>
</dbReference>
<keyword evidence="1 3" id="KW-0808">Transferase</keyword>
<dbReference type="InterPro" id="IPR051706">
    <property type="entry name" value="Glycosyltransferase_domain"/>
</dbReference>
<gene>
    <name evidence="3" type="ORF">QTG54_004972</name>
</gene>
<evidence type="ECO:0000313" key="4">
    <source>
        <dbReference type="Proteomes" id="UP001224775"/>
    </source>
</evidence>
<dbReference type="GO" id="GO:0000030">
    <property type="term" value="F:mannosyltransferase activity"/>
    <property type="evidence" value="ECO:0007669"/>
    <property type="project" value="TreeGrafter"/>
</dbReference>
<organism evidence="3 4">
    <name type="scientific">Skeletonema marinoi</name>
    <dbReference type="NCBI Taxonomy" id="267567"/>
    <lineage>
        <taxon>Eukaryota</taxon>
        <taxon>Sar</taxon>
        <taxon>Stramenopiles</taxon>
        <taxon>Ochrophyta</taxon>
        <taxon>Bacillariophyta</taxon>
        <taxon>Coscinodiscophyceae</taxon>
        <taxon>Thalassiosirophycidae</taxon>
        <taxon>Thalassiosirales</taxon>
        <taxon>Skeletonemataceae</taxon>
        <taxon>Skeletonema</taxon>
        <taxon>Skeletonema marinoi-dohrnii complex</taxon>
    </lineage>
</organism>
<evidence type="ECO:0000256" key="1">
    <source>
        <dbReference type="ARBA" id="ARBA00022679"/>
    </source>
</evidence>
<keyword evidence="4" id="KW-1185">Reference proteome</keyword>
<protein>
    <submittedName>
        <fullName evidence="3">Glycosyltransferase (Family 32)</fullName>
        <ecNumber evidence="3">2.4.1.-</ecNumber>
    </submittedName>
</protein>
<proteinExistence type="predicted"/>
<dbReference type="PANTHER" id="PTHR32385:SF15">
    <property type="entry name" value="INOSITOL PHOSPHOCERAMIDE MANNOSYLTRANSFERASE 1"/>
    <property type="match status" value="1"/>
</dbReference>
<feature type="transmembrane region" description="Helical" evidence="2">
    <location>
        <begin position="150"/>
        <end position="169"/>
    </location>
</feature>
<dbReference type="PANTHER" id="PTHR32385">
    <property type="entry name" value="MANNOSYL PHOSPHORYLINOSITOL CERAMIDE SYNTHASE"/>
    <property type="match status" value="1"/>
</dbReference>
<dbReference type="EC" id="2.4.1.-" evidence="3"/>
<dbReference type="Proteomes" id="UP001224775">
    <property type="component" value="Unassembled WGS sequence"/>
</dbReference>
<keyword evidence="3" id="KW-0328">Glycosyltransferase</keyword>
<dbReference type="AlphaFoldDB" id="A0AAD8YF52"/>
<dbReference type="GO" id="GO:0051999">
    <property type="term" value="P:mannosyl-inositol phosphorylceramide biosynthetic process"/>
    <property type="evidence" value="ECO:0007669"/>
    <property type="project" value="TreeGrafter"/>
</dbReference>
<sequence length="247" mass="29683">MWPNDEFLKQDNLEITSNFNRCIDLYRKRSESWTTVLWTDHSIREWLQTHYPQFISTFDAYPFQIQRVDAARYFILYHYGGVYMDMDIGCYRTKDIGDLVDYMEASGKLVALPQTDPVGLSNDVMFASKNSTFFREAIDALPTKNRWFGIHYLTVLYSTGSLFLSLLYYNQKPLERRQIAIIPPRLYTERETRYFRHLPGSTWHGKDQWIVRHWFVLVLAIILFLIMLLLLWNRRPLRFRRKQSKLK</sequence>
<dbReference type="Gene3D" id="3.90.550.20">
    <property type="match status" value="1"/>
</dbReference>
<evidence type="ECO:0000256" key="2">
    <source>
        <dbReference type="SAM" id="Phobius"/>
    </source>
</evidence>
<feature type="transmembrane region" description="Helical" evidence="2">
    <location>
        <begin position="213"/>
        <end position="232"/>
    </location>
</feature>
<dbReference type="InterPro" id="IPR007577">
    <property type="entry name" value="GlycoTrfase_DXD_sugar-bd_CS"/>
</dbReference>
<comment type="caution">
    <text evidence="3">The sequence shown here is derived from an EMBL/GenBank/DDBJ whole genome shotgun (WGS) entry which is preliminary data.</text>
</comment>
<keyword evidence="2" id="KW-0812">Transmembrane</keyword>
<dbReference type="SUPFAM" id="SSF53448">
    <property type="entry name" value="Nucleotide-diphospho-sugar transferases"/>
    <property type="match status" value="1"/>
</dbReference>
<keyword evidence="2" id="KW-0472">Membrane</keyword>
<accession>A0AAD8YF52</accession>
<dbReference type="GO" id="GO:0016020">
    <property type="term" value="C:membrane"/>
    <property type="evidence" value="ECO:0007669"/>
    <property type="project" value="GOC"/>
</dbReference>